<name>A0AA97NMM0_PYRO3</name>
<protein>
    <submittedName>
        <fullName evidence="2">Uncharacterized protein</fullName>
    </submittedName>
</protein>
<dbReference type="EMBL" id="JH793530">
    <property type="protein sequence ID" value="ELQ32907.1"/>
    <property type="molecule type" value="Genomic_DNA"/>
</dbReference>
<organism evidence="2">
    <name type="scientific">Pyricularia oryzae (strain Y34)</name>
    <name type="common">Rice blast fungus</name>
    <name type="synonym">Magnaporthe oryzae</name>
    <dbReference type="NCBI Taxonomy" id="1143189"/>
    <lineage>
        <taxon>Eukaryota</taxon>
        <taxon>Fungi</taxon>
        <taxon>Dikarya</taxon>
        <taxon>Ascomycota</taxon>
        <taxon>Pezizomycotina</taxon>
        <taxon>Sordariomycetes</taxon>
        <taxon>Sordariomycetidae</taxon>
        <taxon>Magnaporthales</taxon>
        <taxon>Pyriculariaceae</taxon>
        <taxon>Pyricularia</taxon>
    </lineage>
</organism>
<accession>A0AA97NMM0</accession>
<evidence type="ECO:0000313" key="2">
    <source>
        <dbReference type="EMBL" id="ELQ32907.1"/>
    </source>
</evidence>
<dbReference type="AlphaFoldDB" id="A0AA97NMM0"/>
<keyword evidence="1" id="KW-0732">Signal</keyword>
<proteinExistence type="predicted"/>
<dbReference type="Proteomes" id="UP000011086">
    <property type="component" value="Unassembled WGS sequence"/>
</dbReference>
<sequence>MKTSIITALAVFSWSHAVSGVQIPRGGSNQCALRNKKLLNSPELEVLLADCSSFLVNTAAPATVTTTKTSLATTTALTATTTFTTSTFTTTVTSPRKRGAPPPAHARIPKYAAALCPDSAAYRSACSCLGVTARTTTAGPAPTATSLTTSTATVTQTSTATSVAVFTAVVNTCTPNGSSCDLNDPGACCSYICCNRVQQEGGPYCCGGFMNSRCREEIGMQWGSRRMRKALKAHKLHRPETLDFLVVLQNKVMESIAMGSDPQVGTGEIKARIRTGLKPVMI</sequence>
<reference evidence="2" key="1">
    <citation type="journal article" date="2012" name="PLoS Genet.">
        <title>Comparative analysis of the genomes of two field isolates of the rice blast fungus Magnaporthe oryzae.</title>
        <authorList>
            <person name="Xue M."/>
            <person name="Yang J."/>
            <person name="Li Z."/>
            <person name="Hu S."/>
            <person name="Yao N."/>
            <person name="Dean R.A."/>
            <person name="Zhao W."/>
            <person name="Shen M."/>
            <person name="Zhang H."/>
            <person name="Li C."/>
            <person name="Liu L."/>
            <person name="Cao L."/>
            <person name="Xu X."/>
            <person name="Xing Y."/>
            <person name="Hsiang T."/>
            <person name="Zhang Z."/>
            <person name="Xu J.R."/>
            <person name="Peng Y.L."/>
        </authorList>
    </citation>
    <scope>NUCLEOTIDE SEQUENCE</scope>
    <source>
        <strain evidence="2">Y34</strain>
    </source>
</reference>
<feature type="signal peptide" evidence="1">
    <location>
        <begin position="1"/>
        <end position="20"/>
    </location>
</feature>
<evidence type="ECO:0000256" key="1">
    <source>
        <dbReference type="SAM" id="SignalP"/>
    </source>
</evidence>
<gene>
    <name evidence="2" type="ORF">OOU_Y34scaffold01016g3</name>
</gene>
<feature type="chain" id="PRO_5041676955" evidence="1">
    <location>
        <begin position="21"/>
        <end position="282"/>
    </location>
</feature>